<organism evidence="15 16">
    <name type="scientific">Bactrocera dorsalis</name>
    <name type="common">Oriental fruit fly</name>
    <name type="synonym">Dacus dorsalis</name>
    <dbReference type="NCBI Taxonomy" id="27457"/>
    <lineage>
        <taxon>Eukaryota</taxon>
        <taxon>Metazoa</taxon>
        <taxon>Ecdysozoa</taxon>
        <taxon>Arthropoda</taxon>
        <taxon>Hexapoda</taxon>
        <taxon>Insecta</taxon>
        <taxon>Pterygota</taxon>
        <taxon>Neoptera</taxon>
        <taxon>Endopterygota</taxon>
        <taxon>Diptera</taxon>
        <taxon>Brachycera</taxon>
        <taxon>Muscomorpha</taxon>
        <taxon>Tephritoidea</taxon>
        <taxon>Tephritidae</taxon>
        <taxon>Bactrocera</taxon>
        <taxon>Bactrocera</taxon>
    </lineage>
</organism>
<evidence type="ECO:0000256" key="7">
    <source>
        <dbReference type="ARBA" id="ARBA00023125"/>
    </source>
</evidence>
<proteinExistence type="inferred from homology"/>
<dbReference type="InterPro" id="IPR000003">
    <property type="entry name" value="Retinoid-X_rcpt/HNF4"/>
</dbReference>
<keyword evidence="7 11" id="KW-0238">DNA-binding</keyword>
<dbReference type="InterPro" id="IPR013088">
    <property type="entry name" value="Znf_NHR/GATA"/>
</dbReference>
<evidence type="ECO:0000256" key="10">
    <source>
        <dbReference type="ARBA" id="ARBA00023242"/>
    </source>
</evidence>
<evidence type="ECO:0000256" key="3">
    <source>
        <dbReference type="ARBA" id="ARBA00022723"/>
    </source>
</evidence>
<evidence type="ECO:0000259" key="13">
    <source>
        <dbReference type="PROSITE" id="PS51030"/>
    </source>
</evidence>
<dbReference type="SUPFAM" id="SSF57716">
    <property type="entry name" value="Glucocorticoid receptor-like (DNA-binding domain)"/>
    <property type="match status" value="1"/>
</dbReference>
<dbReference type="PRINTS" id="PR00545">
    <property type="entry name" value="RETINOIDXR"/>
</dbReference>
<dbReference type="PROSITE" id="PS51030">
    <property type="entry name" value="NUCLEAR_REC_DBD_2"/>
    <property type="match status" value="1"/>
</dbReference>
<dbReference type="CDD" id="cd06960">
    <property type="entry name" value="NR_DBD_HNF4A"/>
    <property type="match status" value="1"/>
</dbReference>
<keyword evidence="3 11" id="KW-0479">Metal-binding</keyword>
<feature type="compositionally biased region" description="Low complexity" evidence="12">
    <location>
        <begin position="536"/>
        <end position="545"/>
    </location>
</feature>
<keyword evidence="4 11" id="KW-0863">Zinc-finger</keyword>
<evidence type="ECO:0000256" key="8">
    <source>
        <dbReference type="ARBA" id="ARBA00023163"/>
    </source>
</evidence>
<keyword evidence="5 11" id="KW-0862">Zinc</keyword>
<dbReference type="SMART" id="SM00430">
    <property type="entry name" value="HOLI"/>
    <property type="match status" value="1"/>
</dbReference>
<dbReference type="InterPro" id="IPR035500">
    <property type="entry name" value="NHR-like_dom_sf"/>
</dbReference>
<keyword evidence="8 11" id="KW-0804">Transcription</keyword>
<evidence type="ECO:0000256" key="2">
    <source>
        <dbReference type="ARBA" id="ARBA00006421"/>
    </source>
</evidence>
<dbReference type="SUPFAM" id="SSF48508">
    <property type="entry name" value="Nuclear receptor ligand-binding domain"/>
    <property type="match status" value="1"/>
</dbReference>
<gene>
    <name evidence="16 17 18" type="primary">LOC115066707</name>
</gene>
<evidence type="ECO:0000256" key="1">
    <source>
        <dbReference type="ARBA" id="ARBA00004123"/>
    </source>
</evidence>
<accession>A0ABM3IZN2</accession>
<dbReference type="SMART" id="SM00399">
    <property type="entry name" value="ZnF_C4"/>
    <property type="match status" value="1"/>
</dbReference>
<dbReference type="RefSeq" id="XP_049302426.1">
    <property type="nucleotide sequence ID" value="XM_049446469.1"/>
</dbReference>
<dbReference type="PRINTS" id="PR00398">
    <property type="entry name" value="STRDHORMONER"/>
</dbReference>
<name>A0ABM3IZN2_BACDO</name>
<dbReference type="Pfam" id="PF00104">
    <property type="entry name" value="Hormone_recep"/>
    <property type="match status" value="1"/>
</dbReference>
<dbReference type="InterPro" id="IPR000536">
    <property type="entry name" value="Nucl_hrmn_rcpt_lig-bd"/>
</dbReference>
<evidence type="ECO:0000256" key="12">
    <source>
        <dbReference type="SAM" id="MobiDB-lite"/>
    </source>
</evidence>
<dbReference type="Pfam" id="PF00105">
    <property type="entry name" value="zf-C4"/>
    <property type="match status" value="1"/>
</dbReference>
<evidence type="ECO:0000259" key="14">
    <source>
        <dbReference type="PROSITE" id="PS51843"/>
    </source>
</evidence>
<keyword evidence="6 11" id="KW-0805">Transcription regulation</keyword>
<reference evidence="15 16" key="1">
    <citation type="submission" date="2025-05" db="UniProtKB">
        <authorList>
            <consortium name="RefSeq"/>
        </authorList>
    </citation>
    <scope>NUCLEOTIDE SEQUENCE [LARGE SCALE GENOMIC DNA]</scope>
    <source>
        <tissue evidence="16 17">Adult</tissue>
    </source>
</reference>
<dbReference type="GeneID" id="115066707"/>
<evidence type="ECO:0000313" key="17">
    <source>
        <dbReference type="RefSeq" id="XP_049302427.1"/>
    </source>
</evidence>
<evidence type="ECO:0000256" key="9">
    <source>
        <dbReference type="ARBA" id="ARBA00023170"/>
    </source>
</evidence>
<evidence type="ECO:0000256" key="5">
    <source>
        <dbReference type="ARBA" id="ARBA00022833"/>
    </source>
</evidence>
<dbReference type="PROSITE" id="PS00031">
    <property type="entry name" value="NUCLEAR_REC_DBD_1"/>
    <property type="match status" value="1"/>
</dbReference>
<keyword evidence="9 11" id="KW-0675">Receptor</keyword>
<dbReference type="InterPro" id="IPR050274">
    <property type="entry name" value="Nuclear_hormone_rcpt_NR2"/>
</dbReference>
<dbReference type="PROSITE" id="PS51843">
    <property type="entry name" value="NR_LBD"/>
    <property type="match status" value="1"/>
</dbReference>
<dbReference type="InterPro" id="IPR001723">
    <property type="entry name" value="Nuclear_hrmn_rcpt"/>
</dbReference>
<dbReference type="PRINTS" id="PR00047">
    <property type="entry name" value="STROIDFINGER"/>
</dbReference>
<evidence type="ECO:0000256" key="6">
    <source>
        <dbReference type="ARBA" id="ARBA00023015"/>
    </source>
</evidence>
<dbReference type="CDD" id="cd06931">
    <property type="entry name" value="NR_LBD_HNF4_like"/>
    <property type="match status" value="1"/>
</dbReference>
<dbReference type="Gene3D" id="3.30.50.10">
    <property type="entry name" value="Erythroid Transcription Factor GATA-1, subunit A"/>
    <property type="match status" value="1"/>
</dbReference>
<dbReference type="InterPro" id="IPR001628">
    <property type="entry name" value="Znf_hrmn_rcpt"/>
</dbReference>
<feature type="region of interest" description="Disordered" evidence="12">
    <location>
        <begin position="534"/>
        <end position="553"/>
    </location>
</feature>
<evidence type="ECO:0000256" key="4">
    <source>
        <dbReference type="ARBA" id="ARBA00022771"/>
    </source>
</evidence>
<feature type="domain" description="Nuclear receptor" evidence="13">
    <location>
        <begin position="101"/>
        <end position="176"/>
    </location>
</feature>
<comment type="subcellular location">
    <subcellularLocation>
        <location evidence="1 11">Nucleus</location>
    </subcellularLocation>
</comment>
<comment type="similarity">
    <text evidence="2">Belongs to the nuclear hormone receptor family. NR2 subfamily.</text>
</comment>
<sequence>MKDPKELLQEVNIEVNNKMENLEGDSNDRDAEGHMMHGIEPALSALSSASAHSPSGSQALSPALSLSGGNSNSNGNLSTSGNNTINNNNNSYAQNNNSQSATVCAICGDRATGKHYGASSCDGCKGFFRRSVRKNHQYTCRFSRNCVVDKDKRNQCRYCRLRKCFKAGMKKEAVQNERDRISCRRTSNEDPDPGNGLSVISLVKAEIESRQSKAGAAMETNPNEDLSNKQFASINDVCESMKQQLLTLVEWAKHIPAFNDLQLDDQVALLRAHAGEHLLLGLSRRSMHLKDVLLLGNNCVITKHCPDARLSPNLDISRIGARIIDELVFALRDVNIDDTELACIKALVFFDPNAKDLKEPQRVKTLRHQILNNLEDYVSDRQYESRGRFGEILLILPVLQSITWQMIEQIQFAKIFGVAHIDSLLQEMLLGGMFSARYHVSHYFSTIRNYLIYFNFVGELADNSPLSPPSLTNYSPTRNMDGSHVSSTLDVLTSPTTADHLSACMDSNSLDAQMMSPLLENIAASPPQYNQLRSYQTQQRPQQQQAVNNNTGTPLHTRAMHSPHLNDTDTNNVDMVNGAGNSCMDENSMYNTNSVMRPLSTSSAHNLPHMSSPNMQQHPHAASSPMQHSPPLHRNHPYQRPDQLNAAQQHNNGAVAQQLRNPAEMTLNEYNSGSAEEMLRRAPIKIRGPDALSSGAGGAYMMGGGLHDAESAYRLTLKQEPETGY</sequence>
<feature type="domain" description="NR LBD" evidence="14">
    <location>
        <begin position="205"/>
        <end position="432"/>
    </location>
</feature>
<dbReference type="PANTHER" id="PTHR24083">
    <property type="entry name" value="NUCLEAR HORMONE RECEPTOR"/>
    <property type="match status" value="1"/>
</dbReference>
<feature type="region of interest" description="Disordered" evidence="12">
    <location>
        <begin position="599"/>
        <end position="639"/>
    </location>
</feature>
<dbReference type="InterPro" id="IPR049635">
    <property type="entry name" value="HNF4_LBD"/>
</dbReference>
<dbReference type="RefSeq" id="XP_049302427.1">
    <property type="nucleotide sequence ID" value="XM_049446470.1"/>
</dbReference>
<keyword evidence="15" id="KW-1185">Reference proteome</keyword>
<dbReference type="Gene3D" id="1.10.565.10">
    <property type="entry name" value="Retinoid X Receptor"/>
    <property type="match status" value="1"/>
</dbReference>
<feature type="compositionally biased region" description="Polar residues" evidence="12">
    <location>
        <begin position="599"/>
        <end position="617"/>
    </location>
</feature>
<keyword evidence="10 11" id="KW-0539">Nucleus</keyword>
<evidence type="ECO:0000313" key="18">
    <source>
        <dbReference type="RefSeq" id="XP_049302428.1"/>
    </source>
</evidence>
<evidence type="ECO:0000313" key="16">
    <source>
        <dbReference type="RefSeq" id="XP_049302426.1"/>
    </source>
</evidence>
<protein>
    <submittedName>
        <fullName evidence="16 17">Transcription factor HNF-4 homolog isoform X1</fullName>
    </submittedName>
</protein>
<feature type="region of interest" description="Disordered" evidence="12">
    <location>
        <begin position="46"/>
        <end position="94"/>
    </location>
</feature>
<dbReference type="InterPro" id="IPR049636">
    <property type="entry name" value="HNF4-like_DBD"/>
</dbReference>
<dbReference type="RefSeq" id="XP_049302428.1">
    <property type="nucleotide sequence ID" value="XM_049446471.1"/>
</dbReference>
<evidence type="ECO:0000256" key="11">
    <source>
        <dbReference type="RuleBase" id="RU004334"/>
    </source>
</evidence>
<dbReference type="Proteomes" id="UP001652620">
    <property type="component" value="Chromosome 1"/>
</dbReference>
<evidence type="ECO:0000313" key="15">
    <source>
        <dbReference type="Proteomes" id="UP001652620"/>
    </source>
</evidence>